<accession>A0AAD6X196</accession>
<sequence>MVEDKSTNRTGIDDELLKKASKKLQHDSTIAFGGKDDLTFVTYCGIPKYIAPEVYIRMESQGYNNRVDSWSVFLIALFTYDLSTGIADWLAFKPHEPARTINDRVYSLSKQACALADSDRDFPLAELECPAPSSPEVEDLPDDQNPHSFPVNGFTGTSTLRA</sequence>
<dbReference type="Proteomes" id="UP001218188">
    <property type="component" value="Unassembled WGS sequence"/>
</dbReference>
<dbReference type="AlphaFoldDB" id="A0AAD6X196"/>
<name>A0AAD6X196_9AGAR</name>
<dbReference type="Gene3D" id="1.10.510.10">
    <property type="entry name" value="Transferase(Phosphotransferase) domain 1"/>
    <property type="match status" value="1"/>
</dbReference>
<evidence type="ECO:0000313" key="2">
    <source>
        <dbReference type="EMBL" id="KAJ7028554.1"/>
    </source>
</evidence>
<keyword evidence="3" id="KW-1185">Reference proteome</keyword>
<proteinExistence type="predicted"/>
<dbReference type="SUPFAM" id="SSF56112">
    <property type="entry name" value="Protein kinase-like (PK-like)"/>
    <property type="match status" value="1"/>
</dbReference>
<evidence type="ECO:0000313" key="3">
    <source>
        <dbReference type="Proteomes" id="UP001218188"/>
    </source>
</evidence>
<evidence type="ECO:0008006" key="4">
    <source>
        <dbReference type="Google" id="ProtNLM"/>
    </source>
</evidence>
<protein>
    <recommendedName>
        <fullName evidence="4">Protein kinase domain-containing protein</fullName>
    </recommendedName>
</protein>
<evidence type="ECO:0000256" key="1">
    <source>
        <dbReference type="SAM" id="MobiDB-lite"/>
    </source>
</evidence>
<organism evidence="2 3">
    <name type="scientific">Mycena alexandri</name>
    <dbReference type="NCBI Taxonomy" id="1745969"/>
    <lineage>
        <taxon>Eukaryota</taxon>
        <taxon>Fungi</taxon>
        <taxon>Dikarya</taxon>
        <taxon>Basidiomycota</taxon>
        <taxon>Agaricomycotina</taxon>
        <taxon>Agaricomycetes</taxon>
        <taxon>Agaricomycetidae</taxon>
        <taxon>Agaricales</taxon>
        <taxon>Marasmiineae</taxon>
        <taxon>Mycenaceae</taxon>
        <taxon>Mycena</taxon>
    </lineage>
</organism>
<dbReference type="EMBL" id="JARJCM010000111">
    <property type="protein sequence ID" value="KAJ7028554.1"/>
    <property type="molecule type" value="Genomic_DNA"/>
</dbReference>
<comment type="caution">
    <text evidence="2">The sequence shown here is derived from an EMBL/GenBank/DDBJ whole genome shotgun (WGS) entry which is preliminary data.</text>
</comment>
<feature type="region of interest" description="Disordered" evidence="1">
    <location>
        <begin position="127"/>
        <end position="162"/>
    </location>
</feature>
<reference evidence="2" key="1">
    <citation type="submission" date="2023-03" db="EMBL/GenBank/DDBJ databases">
        <title>Massive genome expansion in bonnet fungi (Mycena s.s.) driven by repeated elements and novel gene families across ecological guilds.</title>
        <authorList>
            <consortium name="Lawrence Berkeley National Laboratory"/>
            <person name="Harder C.B."/>
            <person name="Miyauchi S."/>
            <person name="Viragh M."/>
            <person name="Kuo A."/>
            <person name="Thoen E."/>
            <person name="Andreopoulos B."/>
            <person name="Lu D."/>
            <person name="Skrede I."/>
            <person name="Drula E."/>
            <person name="Henrissat B."/>
            <person name="Morin E."/>
            <person name="Kohler A."/>
            <person name="Barry K."/>
            <person name="LaButti K."/>
            <person name="Morin E."/>
            <person name="Salamov A."/>
            <person name="Lipzen A."/>
            <person name="Mereny Z."/>
            <person name="Hegedus B."/>
            <person name="Baldrian P."/>
            <person name="Stursova M."/>
            <person name="Weitz H."/>
            <person name="Taylor A."/>
            <person name="Grigoriev I.V."/>
            <person name="Nagy L.G."/>
            <person name="Martin F."/>
            <person name="Kauserud H."/>
        </authorList>
    </citation>
    <scope>NUCLEOTIDE SEQUENCE</scope>
    <source>
        <strain evidence="2">CBHHK200</strain>
    </source>
</reference>
<dbReference type="InterPro" id="IPR011009">
    <property type="entry name" value="Kinase-like_dom_sf"/>
</dbReference>
<gene>
    <name evidence="2" type="ORF">C8F04DRAFT_1398889</name>
</gene>